<accession>A0ABD2ZNE0</accession>
<dbReference type="EMBL" id="JBJUIK010000008">
    <property type="protein sequence ID" value="KAL3519243.1"/>
    <property type="molecule type" value="Genomic_DNA"/>
</dbReference>
<evidence type="ECO:0000256" key="1">
    <source>
        <dbReference type="PIRSR" id="PIRSR613078-2"/>
    </source>
</evidence>
<dbReference type="PANTHER" id="PTHR47623">
    <property type="entry name" value="OS09G0287300 PROTEIN"/>
    <property type="match status" value="1"/>
</dbReference>
<dbReference type="InterPro" id="IPR029033">
    <property type="entry name" value="His_PPase_superfam"/>
</dbReference>
<reference evidence="2 3" key="1">
    <citation type="submission" date="2024-11" db="EMBL/GenBank/DDBJ databases">
        <title>A near-complete genome assembly of Cinchona calisaya.</title>
        <authorList>
            <person name="Lian D.C."/>
            <person name="Zhao X.W."/>
            <person name="Wei L."/>
        </authorList>
    </citation>
    <scope>NUCLEOTIDE SEQUENCE [LARGE SCALE GENOMIC DNA]</scope>
    <source>
        <tissue evidence="2">Nenye</tissue>
    </source>
</reference>
<protein>
    <recommendedName>
        <fullName evidence="4">Phosphoglycerate mutase</fullName>
    </recommendedName>
</protein>
<keyword evidence="3" id="KW-1185">Reference proteome</keyword>
<dbReference type="InterPro" id="IPR013078">
    <property type="entry name" value="His_Pase_superF_clade-1"/>
</dbReference>
<evidence type="ECO:0000313" key="3">
    <source>
        <dbReference type="Proteomes" id="UP001630127"/>
    </source>
</evidence>
<dbReference type="Proteomes" id="UP001630127">
    <property type="component" value="Unassembled WGS sequence"/>
</dbReference>
<gene>
    <name evidence="2" type="ORF">ACH5RR_017392</name>
</gene>
<dbReference type="SUPFAM" id="SSF53254">
    <property type="entry name" value="Phosphoglycerate mutase-like"/>
    <property type="match status" value="1"/>
</dbReference>
<dbReference type="SMART" id="SM00855">
    <property type="entry name" value="PGAM"/>
    <property type="match status" value="1"/>
</dbReference>
<feature type="binding site" evidence="1">
    <location>
        <position position="124"/>
    </location>
    <ligand>
        <name>substrate</name>
    </ligand>
</feature>
<sequence length="242" mass="26995">MNAYPAATTNSFYFGGFGWSFFPTYYKYNPCTYTKRRFPITMPAGSVVIETTQTQSSQEETPPDSVARRLVLLRHAESSWENRSLRDHDRPLSKNGQADAVKVSQKLQSLGWIPELILSSDARRTRETLNIMQKEVRGFLEAEIHFLSSFYSVAAMDGQTAEHLQQAIREYSRDEILTVMCMGHNKGWEEAASIFSGVSVELNTCNAALLEAAGKSWEEAFALAGTGGWKLHGIVKPDDGGL</sequence>
<dbReference type="PANTHER" id="PTHR47623:SF1">
    <property type="entry name" value="OS09G0287300 PROTEIN"/>
    <property type="match status" value="1"/>
</dbReference>
<name>A0ABD2ZNE0_9GENT</name>
<dbReference type="Gene3D" id="3.40.50.1240">
    <property type="entry name" value="Phosphoglycerate mutase-like"/>
    <property type="match status" value="1"/>
</dbReference>
<comment type="caution">
    <text evidence="2">The sequence shown here is derived from an EMBL/GenBank/DDBJ whole genome shotgun (WGS) entry which is preliminary data.</text>
</comment>
<evidence type="ECO:0008006" key="4">
    <source>
        <dbReference type="Google" id="ProtNLM"/>
    </source>
</evidence>
<dbReference type="Pfam" id="PF00300">
    <property type="entry name" value="His_Phos_1"/>
    <property type="match status" value="1"/>
</dbReference>
<proteinExistence type="predicted"/>
<dbReference type="AlphaFoldDB" id="A0ABD2ZNE0"/>
<evidence type="ECO:0000313" key="2">
    <source>
        <dbReference type="EMBL" id="KAL3519243.1"/>
    </source>
</evidence>
<dbReference type="CDD" id="cd07067">
    <property type="entry name" value="HP_PGM_like"/>
    <property type="match status" value="1"/>
</dbReference>
<organism evidence="2 3">
    <name type="scientific">Cinchona calisaya</name>
    <dbReference type="NCBI Taxonomy" id="153742"/>
    <lineage>
        <taxon>Eukaryota</taxon>
        <taxon>Viridiplantae</taxon>
        <taxon>Streptophyta</taxon>
        <taxon>Embryophyta</taxon>
        <taxon>Tracheophyta</taxon>
        <taxon>Spermatophyta</taxon>
        <taxon>Magnoliopsida</taxon>
        <taxon>eudicotyledons</taxon>
        <taxon>Gunneridae</taxon>
        <taxon>Pentapetalae</taxon>
        <taxon>asterids</taxon>
        <taxon>lamiids</taxon>
        <taxon>Gentianales</taxon>
        <taxon>Rubiaceae</taxon>
        <taxon>Cinchonoideae</taxon>
        <taxon>Cinchoneae</taxon>
        <taxon>Cinchona</taxon>
    </lineage>
</organism>